<feature type="domain" description="PIN" evidence="1">
    <location>
        <begin position="43"/>
        <end position="124"/>
    </location>
</feature>
<evidence type="ECO:0000259" key="1">
    <source>
        <dbReference type="Pfam" id="PF01850"/>
    </source>
</evidence>
<dbReference type="HOGENOM" id="CLU_111934_0_0_7"/>
<dbReference type="SUPFAM" id="SSF88723">
    <property type="entry name" value="PIN domain-like"/>
    <property type="match status" value="1"/>
</dbReference>
<protein>
    <recommendedName>
        <fullName evidence="1">PIN domain-containing protein</fullName>
    </recommendedName>
</protein>
<sequence>MKIYLDMCCLQRSFDTKTQLRIVVEAEAITGIITLCESGQIDLVASDALAFETERNSHPVRKRYALEVLAKATQFVQTDRRVEERARTFRDVGIKALDALHLASAVEAQADYFCTCDDRLLRRARTA</sequence>
<dbReference type="Gene3D" id="3.40.50.1010">
    <property type="entry name" value="5'-nuclease"/>
    <property type="match status" value="1"/>
</dbReference>
<gene>
    <name evidence="2" type="ORF">ETSY2_53160</name>
</gene>
<evidence type="ECO:0000313" key="2">
    <source>
        <dbReference type="EMBL" id="ETW92557.1"/>
    </source>
</evidence>
<organism evidence="2 3">
    <name type="scientific">Candidatus Entotheonella gemina</name>
    <dbReference type="NCBI Taxonomy" id="1429439"/>
    <lineage>
        <taxon>Bacteria</taxon>
        <taxon>Pseudomonadati</taxon>
        <taxon>Nitrospinota/Tectimicrobiota group</taxon>
        <taxon>Candidatus Tectimicrobiota</taxon>
        <taxon>Candidatus Entotheonellia</taxon>
        <taxon>Candidatus Entotheonellales</taxon>
        <taxon>Candidatus Entotheonellaceae</taxon>
        <taxon>Candidatus Entotheonella</taxon>
    </lineage>
</organism>
<dbReference type="InterPro" id="IPR029060">
    <property type="entry name" value="PIN-like_dom_sf"/>
</dbReference>
<reference evidence="2 3" key="1">
    <citation type="journal article" date="2014" name="Nature">
        <title>An environmental bacterial taxon with a large and distinct metabolic repertoire.</title>
        <authorList>
            <person name="Wilson M.C."/>
            <person name="Mori T."/>
            <person name="Ruckert C."/>
            <person name="Uria A.R."/>
            <person name="Helf M.J."/>
            <person name="Takada K."/>
            <person name="Gernert C."/>
            <person name="Steffens U.A."/>
            <person name="Heycke N."/>
            <person name="Schmitt S."/>
            <person name="Rinke C."/>
            <person name="Helfrich E.J."/>
            <person name="Brachmann A.O."/>
            <person name="Gurgui C."/>
            <person name="Wakimoto T."/>
            <person name="Kracht M."/>
            <person name="Crusemann M."/>
            <person name="Hentschel U."/>
            <person name="Abe I."/>
            <person name="Matsunaga S."/>
            <person name="Kalinowski J."/>
            <person name="Takeyama H."/>
            <person name="Piel J."/>
        </authorList>
    </citation>
    <scope>NUCLEOTIDE SEQUENCE [LARGE SCALE GENOMIC DNA]</scope>
    <source>
        <strain evidence="3">TSY2</strain>
    </source>
</reference>
<accession>W4L3D7</accession>
<dbReference type="Pfam" id="PF01850">
    <property type="entry name" value="PIN"/>
    <property type="match status" value="1"/>
</dbReference>
<dbReference type="InterPro" id="IPR002716">
    <property type="entry name" value="PIN_dom"/>
</dbReference>
<keyword evidence="3" id="KW-1185">Reference proteome</keyword>
<comment type="caution">
    <text evidence="2">The sequence shown here is derived from an EMBL/GenBank/DDBJ whole genome shotgun (WGS) entry which is preliminary data.</text>
</comment>
<feature type="non-terminal residue" evidence="2">
    <location>
        <position position="127"/>
    </location>
</feature>
<evidence type="ECO:0000313" key="3">
    <source>
        <dbReference type="Proteomes" id="UP000019140"/>
    </source>
</evidence>
<proteinExistence type="predicted"/>
<dbReference type="EMBL" id="AZHX01002865">
    <property type="protein sequence ID" value="ETW92557.1"/>
    <property type="molecule type" value="Genomic_DNA"/>
</dbReference>
<dbReference type="Proteomes" id="UP000019140">
    <property type="component" value="Unassembled WGS sequence"/>
</dbReference>
<name>W4L3D7_9BACT</name>
<dbReference type="AlphaFoldDB" id="W4L3D7"/>